<dbReference type="PROSITE" id="PS51186">
    <property type="entry name" value="GNAT"/>
    <property type="match status" value="1"/>
</dbReference>
<dbReference type="PANTHER" id="PTHR34815">
    <property type="entry name" value="LYSINE ACETYLTRANSFERASE"/>
    <property type="match status" value="1"/>
</dbReference>
<dbReference type="InterPro" id="IPR055100">
    <property type="entry name" value="GNAT_LYC1-like"/>
</dbReference>
<feature type="domain" description="N-acetyltransferase" evidence="1">
    <location>
        <begin position="12"/>
        <end position="178"/>
    </location>
</feature>
<evidence type="ECO:0000313" key="3">
    <source>
        <dbReference type="Proteomes" id="UP000182334"/>
    </source>
</evidence>
<dbReference type="Pfam" id="PF22998">
    <property type="entry name" value="GNAT_LYC1-like"/>
    <property type="match status" value="1"/>
</dbReference>
<dbReference type="Gene3D" id="3.40.630.30">
    <property type="match status" value="1"/>
</dbReference>
<sequence>MTKSKEDPNDYILQRLSDVPTVDYTREQNSAAWKNLLSAQEYIERERCLGLSKIASSDVNRLAVFGLKSKDKPDTIVGSLELLIREAWYFHKKSDGSVTKKNVLSGCVGGVYTYPEYRGKGLATIMVDKLFELAKGSEYLGPDGFMFLYSEVGEFYTRNGFKSFAVPLLNFPLKPSNTAYENSANVSLIKYHEFDSLFEQYNRHFEKEMIAKVEADGVDRISVDPTSQYIDWFHLRVKFFSTKLFGHSDVHIDPRTDTYEEIVDKVSTIEPIYFGIQITCPTTNALKGFIVWQYEYGYDHENNVFQNYATVIKIFVNTPHFNQEETQLALIAAMKKYLEAKHELPQMSNFHKIVIWETEITEGVIASLKTKYGGVDGLENGSRSAIQCIDEDQDQRLKDGRILWENNNKLPWF</sequence>
<dbReference type="GO" id="GO:0016747">
    <property type="term" value="F:acyltransferase activity, transferring groups other than amino-acyl groups"/>
    <property type="evidence" value="ECO:0007669"/>
    <property type="project" value="InterPro"/>
</dbReference>
<organism evidence="2 3">
    <name type="scientific">Sungouiella intermedia</name>
    <dbReference type="NCBI Taxonomy" id="45354"/>
    <lineage>
        <taxon>Eukaryota</taxon>
        <taxon>Fungi</taxon>
        <taxon>Dikarya</taxon>
        <taxon>Ascomycota</taxon>
        <taxon>Saccharomycotina</taxon>
        <taxon>Pichiomycetes</taxon>
        <taxon>Metschnikowiaceae</taxon>
        <taxon>Sungouiella</taxon>
    </lineage>
</organism>
<dbReference type="CDD" id="cd04301">
    <property type="entry name" value="NAT_SF"/>
    <property type="match status" value="1"/>
</dbReference>
<evidence type="ECO:0000313" key="2">
    <source>
        <dbReference type="EMBL" id="SGZ51234.1"/>
    </source>
</evidence>
<dbReference type="STRING" id="45354.A0A1L0BM27"/>
<dbReference type="AlphaFoldDB" id="A0A1L0BM27"/>
<protein>
    <submittedName>
        <fullName evidence="2">CIC11C00000002991</fullName>
    </submittedName>
</protein>
<dbReference type="InterPro" id="IPR000182">
    <property type="entry name" value="GNAT_dom"/>
</dbReference>
<keyword evidence="3" id="KW-1185">Reference proteome</keyword>
<accession>A0A1L0BM27</accession>
<name>A0A1L0BM27_9ASCO</name>
<dbReference type="PANTHER" id="PTHR34815:SF2">
    <property type="entry name" value="N-ACETYLTRANSFERASE DOMAIN-CONTAINING PROTEIN"/>
    <property type="match status" value="1"/>
</dbReference>
<evidence type="ECO:0000259" key="1">
    <source>
        <dbReference type="PROSITE" id="PS51186"/>
    </source>
</evidence>
<reference evidence="2 3" key="1">
    <citation type="submission" date="2016-10" db="EMBL/GenBank/DDBJ databases">
        <authorList>
            <person name="de Groot N.N."/>
        </authorList>
    </citation>
    <scope>NUCLEOTIDE SEQUENCE [LARGE SCALE GENOMIC DNA]</scope>
    <source>
        <strain evidence="2 3">CBS 141442</strain>
    </source>
</reference>
<dbReference type="Pfam" id="PF00583">
    <property type="entry name" value="Acetyltransf_1"/>
    <property type="match status" value="1"/>
</dbReference>
<dbReference type="InterPro" id="IPR016181">
    <property type="entry name" value="Acyl_CoA_acyltransferase"/>
</dbReference>
<dbReference type="OrthoDB" id="2020070at2759"/>
<proteinExistence type="predicted"/>
<gene>
    <name evidence="2" type="ORF">SAMEA4029010_CIC11G00000002991</name>
</gene>
<dbReference type="SUPFAM" id="SSF55729">
    <property type="entry name" value="Acyl-CoA N-acyltransferases (Nat)"/>
    <property type="match status" value="1"/>
</dbReference>
<dbReference type="InterPro" id="IPR053013">
    <property type="entry name" value="LAT"/>
</dbReference>
<dbReference type="EMBL" id="LT635758">
    <property type="protein sequence ID" value="SGZ51234.1"/>
    <property type="molecule type" value="Genomic_DNA"/>
</dbReference>
<dbReference type="Proteomes" id="UP000182334">
    <property type="component" value="Chromosome III"/>
</dbReference>